<evidence type="ECO:0000313" key="3">
    <source>
        <dbReference type="Proteomes" id="UP001294570"/>
    </source>
</evidence>
<gene>
    <name evidence="2" type="ORF">TOI97_00015</name>
</gene>
<dbReference type="Pfam" id="PF13673">
    <property type="entry name" value="Acetyltransf_10"/>
    <property type="match status" value="1"/>
</dbReference>
<dbReference type="Gene3D" id="3.40.630.30">
    <property type="match status" value="1"/>
</dbReference>
<dbReference type="InterPro" id="IPR016181">
    <property type="entry name" value="Acyl_CoA_acyltransferase"/>
</dbReference>
<feature type="domain" description="N-acetyltransferase" evidence="1">
    <location>
        <begin position="1"/>
        <end position="135"/>
    </location>
</feature>
<evidence type="ECO:0000259" key="1">
    <source>
        <dbReference type="PROSITE" id="PS51186"/>
    </source>
</evidence>
<comment type="caution">
    <text evidence="2">The sequence shown here is derived from an EMBL/GenBank/DDBJ whole genome shotgun (WGS) entry which is preliminary data.</text>
</comment>
<keyword evidence="3" id="KW-1185">Reference proteome</keyword>
<dbReference type="Proteomes" id="UP001294570">
    <property type="component" value="Unassembled WGS sequence"/>
</dbReference>
<name>A0ABU5GM51_9GAMM</name>
<dbReference type="EMBL" id="JAXIVU010000001">
    <property type="protein sequence ID" value="MDY7217972.1"/>
    <property type="molecule type" value="Genomic_DNA"/>
</dbReference>
<reference evidence="2 3" key="1">
    <citation type="submission" date="2023-12" db="EMBL/GenBank/DDBJ databases">
        <title>Denitrificimonas halotolerans sp. nov.,a novel species isolated from landfill leachate.</title>
        <authorList>
            <person name="Wang S."/>
        </authorList>
    </citation>
    <scope>NUCLEOTIDE SEQUENCE [LARGE SCALE GENOMIC DNA]</scope>
    <source>
        <strain evidence="2 3">JX-1</strain>
    </source>
</reference>
<dbReference type="CDD" id="cd04301">
    <property type="entry name" value="NAT_SF"/>
    <property type="match status" value="1"/>
</dbReference>
<protein>
    <submittedName>
        <fullName evidence="2">GNAT family N-acetyltransferase</fullName>
    </submittedName>
</protein>
<organism evidence="2 3">
    <name type="scientific">Denitrificimonas halotolerans</name>
    <dbReference type="NCBI Taxonomy" id="3098930"/>
    <lineage>
        <taxon>Bacteria</taxon>
        <taxon>Pseudomonadati</taxon>
        <taxon>Pseudomonadota</taxon>
        <taxon>Gammaproteobacteria</taxon>
        <taxon>Pseudomonadales</taxon>
        <taxon>Pseudomonadaceae</taxon>
        <taxon>Denitrificimonas</taxon>
    </lineage>
</organism>
<dbReference type="InterPro" id="IPR000182">
    <property type="entry name" value="GNAT_dom"/>
</dbReference>
<sequence length="142" mass="16639">MPYRPTPFSVDYLPKTHHTLLHKFYRHHKSSMCITEQADAWVVRATEIIAGVCLSPVAEGFWLTSLFTAPAYRRQGIARLLINHLQDSYVDKPIWLFCHPQLEKFYCNLDFVTAHQLPEPLKSRLTRYQKNKTLIALCYHHS</sequence>
<dbReference type="RefSeq" id="WP_321552081.1">
    <property type="nucleotide sequence ID" value="NZ_JAXIVU010000001.1"/>
</dbReference>
<evidence type="ECO:0000313" key="2">
    <source>
        <dbReference type="EMBL" id="MDY7217972.1"/>
    </source>
</evidence>
<dbReference type="SUPFAM" id="SSF55729">
    <property type="entry name" value="Acyl-CoA N-acyltransferases (Nat)"/>
    <property type="match status" value="1"/>
</dbReference>
<accession>A0ABU5GM51</accession>
<proteinExistence type="predicted"/>
<dbReference type="PROSITE" id="PS51186">
    <property type="entry name" value="GNAT"/>
    <property type="match status" value="1"/>
</dbReference>